<dbReference type="RefSeq" id="WP_184158204.1">
    <property type="nucleotide sequence ID" value="NZ_JACHLD010000001.1"/>
</dbReference>
<dbReference type="PANTHER" id="PTHR43479">
    <property type="entry name" value="ACREF/ENVCD OPERON REPRESSOR-RELATED"/>
    <property type="match status" value="1"/>
</dbReference>
<evidence type="ECO:0000256" key="2">
    <source>
        <dbReference type="PROSITE-ProRule" id="PRU00335"/>
    </source>
</evidence>
<dbReference type="InterPro" id="IPR050624">
    <property type="entry name" value="HTH-type_Tx_Regulator"/>
</dbReference>
<keyword evidence="1 2" id="KW-0238">DNA-binding</keyword>
<sequence>MFIFYNDVYVMNRKEIQEQRMKDYFIQATKEILKGEGIQALSVRSIAEKAGYSFATLYNYFKDVKELIFLCVKDFQQECQEYVEDKTKDLQRGEKKIIATAISYAEYFVQYPSVFEIFFIEKLPNSTENAKISELISSFLEKLCQEEFQYCIDKKSFTDEEIREIVKELNCLITGILLLYLNRNYPSDYGDFAKNLKSQIEKTMKK</sequence>
<feature type="DNA-binding region" description="H-T-H motif" evidence="2">
    <location>
        <begin position="42"/>
        <end position="61"/>
    </location>
</feature>
<comment type="caution">
    <text evidence="4">The sequence shown here is derived from an EMBL/GenBank/DDBJ whole genome shotgun (WGS) entry which is preliminary data.</text>
</comment>
<dbReference type="EMBL" id="JACHLD010000001">
    <property type="protein sequence ID" value="MBB4800507.1"/>
    <property type="molecule type" value="Genomic_DNA"/>
</dbReference>
<feature type="domain" description="HTH tetR-type" evidence="3">
    <location>
        <begin position="19"/>
        <end position="79"/>
    </location>
</feature>
<gene>
    <name evidence="4" type="ORF">HNP37_000546</name>
</gene>
<dbReference type="Gene3D" id="1.10.357.10">
    <property type="entry name" value="Tetracycline Repressor, domain 2"/>
    <property type="match status" value="1"/>
</dbReference>
<dbReference type="GO" id="GO:0003677">
    <property type="term" value="F:DNA binding"/>
    <property type="evidence" value="ECO:0007669"/>
    <property type="project" value="UniProtKB-UniRule"/>
</dbReference>
<evidence type="ECO:0000313" key="5">
    <source>
        <dbReference type="Proteomes" id="UP000561681"/>
    </source>
</evidence>
<organism evidence="4 5">
    <name type="scientific">Flavobacterium nitrogenifigens</name>
    <dbReference type="NCBI Taxonomy" id="1617283"/>
    <lineage>
        <taxon>Bacteria</taxon>
        <taxon>Pseudomonadati</taxon>
        <taxon>Bacteroidota</taxon>
        <taxon>Flavobacteriia</taxon>
        <taxon>Flavobacteriales</taxon>
        <taxon>Flavobacteriaceae</taxon>
        <taxon>Flavobacterium</taxon>
    </lineage>
</organism>
<dbReference type="Proteomes" id="UP000561681">
    <property type="component" value="Unassembled WGS sequence"/>
</dbReference>
<dbReference type="InterPro" id="IPR001647">
    <property type="entry name" value="HTH_TetR"/>
</dbReference>
<dbReference type="Pfam" id="PF00440">
    <property type="entry name" value="TetR_N"/>
    <property type="match status" value="1"/>
</dbReference>
<evidence type="ECO:0000313" key="4">
    <source>
        <dbReference type="EMBL" id="MBB4800507.1"/>
    </source>
</evidence>
<dbReference type="InterPro" id="IPR009057">
    <property type="entry name" value="Homeodomain-like_sf"/>
</dbReference>
<name>A0A7W7N6S1_9FLAO</name>
<dbReference type="AlphaFoldDB" id="A0A7W7N6S1"/>
<reference evidence="4 5" key="1">
    <citation type="submission" date="2020-08" db="EMBL/GenBank/DDBJ databases">
        <title>Functional genomics of gut bacteria from endangered species of beetles.</title>
        <authorList>
            <person name="Carlos-Shanley C."/>
        </authorList>
    </citation>
    <scope>NUCLEOTIDE SEQUENCE [LARGE SCALE GENOMIC DNA]</scope>
    <source>
        <strain evidence="4 5">S00142</strain>
    </source>
</reference>
<evidence type="ECO:0000256" key="1">
    <source>
        <dbReference type="ARBA" id="ARBA00023125"/>
    </source>
</evidence>
<protein>
    <submittedName>
        <fullName evidence="4">AcrR family transcriptional regulator</fullName>
    </submittedName>
</protein>
<keyword evidence="5" id="KW-1185">Reference proteome</keyword>
<dbReference type="PROSITE" id="PS50977">
    <property type="entry name" value="HTH_TETR_2"/>
    <property type="match status" value="1"/>
</dbReference>
<dbReference type="PANTHER" id="PTHR43479:SF11">
    <property type="entry name" value="ACREF_ENVCD OPERON REPRESSOR-RELATED"/>
    <property type="match status" value="1"/>
</dbReference>
<evidence type="ECO:0000259" key="3">
    <source>
        <dbReference type="PROSITE" id="PS50977"/>
    </source>
</evidence>
<accession>A0A7W7N6S1</accession>
<proteinExistence type="predicted"/>
<dbReference type="SUPFAM" id="SSF46689">
    <property type="entry name" value="Homeodomain-like"/>
    <property type="match status" value="1"/>
</dbReference>